<keyword evidence="7" id="KW-0560">Oxidoreductase</keyword>
<dbReference type="AlphaFoldDB" id="A0AAV8S804"/>
<evidence type="ECO:0000256" key="2">
    <source>
        <dbReference type="ARBA" id="ARBA00022516"/>
    </source>
</evidence>
<dbReference type="PROSITE" id="PS50095">
    <property type="entry name" value="PLAT"/>
    <property type="match status" value="1"/>
</dbReference>
<dbReference type="SUPFAM" id="SSF48484">
    <property type="entry name" value="Lipoxigenase"/>
    <property type="match status" value="1"/>
</dbReference>
<gene>
    <name evidence="13" type="ORF">K2173_000579</name>
</gene>
<keyword evidence="2" id="KW-0444">Lipid biosynthesis</keyword>
<name>A0AAV8S804_9ROSI</name>
<feature type="domain" description="PLAT" evidence="11">
    <location>
        <begin position="38"/>
        <end position="161"/>
    </location>
</feature>
<dbReference type="Proteomes" id="UP001159364">
    <property type="component" value="Linkage Group LG12"/>
</dbReference>
<dbReference type="Gene3D" id="1.20.245.10">
    <property type="entry name" value="Lipoxygenase-1, Domain 5"/>
    <property type="match status" value="1"/>
</dbReference>
<keyword evidence="9" id="KW-0275">Fatty acid biosynthesis</keyword>
<accession>A0AAV8S804</accession>
<evidence type="ECO:0000313" key="14">
    <source>
        <dbReference type="Proteomes" id="UP001159364"/>
    </source>
</evidence>
<sequence>MEHHRPCLKLQACINAAQTTRHTDLPALTTQKSTKRVIRGKIIVVNSDDRSGPGKSAYLQVHSATVVEPNTGKGKLSGKAYFKCGKSVKHDGIKTTTYKVKLSVDAEFEIPGAILVTNEHKHEFFLQSAVLAAPDSQIIHFDCRSWIYPTKKTKSSRIFFSITCYLPDQTPSGLLELRRSELVNLRGDGTRERKEWDRIYDYDCYDDLGSPDKGRDYIRPVLGGSRFRPYPRRGRTGLPSSNTAESRPEMINLDIYVPPDERFSPKKLAEVVSRSILAAVHFLIPEVKSVIRNDSNSFESFEEILDMFSRKRNQVAEGKTTEKMKKLLPDNLYQEITHASQEQHSKFPLPQIIAENEFAWMDDEEFARQMLAGTNPTRIQRLQKFPPEGKTGVSSIRGSHILHNLDGLTVNQAMIQRRIFILDHHDYLMPFLSRINKKDVCAYASRTLLFLRKDTTLKPIAVELSLPGSSRCTGMSWVFLPASDGTEAALWQLAKSHVVANDSAYHHLVSHWLHTHAVVEPFIIATRRQLSVMHPIHHLLDPHFKDTIHVNALSRTILINAKGILEQTLFTGEVSMELSSELYKEWRFDDQALPADLLKRGMAVKDPDQESLTGVKLLFQDYPYGVDGLDIWKAIKKWVRDFCSIFYEDDDCVKNDIEIQAWWSEIQNVGHGDKRNETWWYKMTRLSDLIEALTTLIWISSASHASVNYGQYAYAGYPPNRPMRCRKFIPEEGTLEFAEFLRDPDAYYLNMLPDRFEMTLSMALVEVLSQFSSDEQYLGQRPSEWIGNEEIQKIFEKFNKELRDIERKILERNSNTKFRNRQGPAKISYNLLCPHTDNVESKEGITGKGIPNSISI</sequence>
<evidence type="ECO:0008006" key="15">
    <source>
        <dbReference type="Google" id="ProtNLM"/>
    </source>
</evidence>
<keyword evidence="6" id="KW-0223">Dioxygenase</keyword>
<evidence type="ECO:0000256" key="10">
    <source>
        <dbReference type="PROSITE-ProRule" id="PRU00152"/>
    </source>
</evidence>
<dbReference type="Gene3D" id="2.60.60.20">
    <property type="entry name" value="PLAT/LH2 domain"/>
    <property type="match status" value="1"/>
</dbReference>
<dbReference type="Pfam" id="PF00305">
    <property type="entry name" value="Lipoxygenase"/>
    <property type="match status" value="1"/>
</dbReference>
<evidence type="ECO:0000256" key="4">
    <source>
        <dbReference type="ARBA" id="ARBA00022767"/>
    </source>
</evidence>
<dbReference type="GO" id="GO:0034440">
    <property type="term" value="P:lipid oxidation"/>
    <property type="evidence" value="ECO:0007669"/>
    <property type="project" value="InterPro"/>
</dbReference>
<keyword evidence="4" id="KW-0925">Oxylipin biosynthesis</keyword>
<dbReference type="GO" id="GO:0006633">
    <property type="term" value="P:fatty acid biosynthetic process"/>
    <property type="evidence" value="ECO:0007669"/>
    <property type="project" value="UniProtKB-KW"/>
</dbReference>
<dbReference type="PANTHER" id="PTHR11771">
    <property type="entry name" value="LIPOXYGENASE"/>
    <property type="match status" value="1"/>
</dbReference>
<evidence type="ECO:0000256" key="5">
    <source>
        <dbReference type="ARBA" id="ARBA00022832"/>
    </source>
</evidence>
<evidence type="ECO:0000256" key="7">
    <source>
        <dbReference type="ARBA" id="ARBA00023002"/>
    </source>
</evidence>
<reference evidence="13 14" key="1">
    <citation type="submission" date="2021-09" db="EMBL/GenBank/DDBJ databases">
        <title>Genomic insights and catalytic innovation underlie evolution of tropane alkaloids biosynthesis.</title>
        <authorList>
            <person name="Wang Y.-J."/>
            <person name="Tian T."/>
            <person name="Huang J.-P."/>
            <person name="Huang S.-X."/>
        </authorList>
    </citation>
    <scope>NUCLEOTIDE SEQUENCE [LARGE SCALE GENOMIC DNA]</scope>
    <source>
        <strain evidence="13">KIB-2018</strain>
        <tissue evidence="13">Leaf</tissue>
    </source>
</reference>
<evidence type="ECO:0000256" key="6">
    <source>
        <dbReference type="ARBA" id="ARBA00022964"/>
    </source>
</evidence>
<protein>
    <recommendedName>
        <fullName evidence="15">Lipoxygenase</fullName>
    </recommendedName>
</protein>
<dbReference type="Gene3D" id="4.10.375.10">
    <property type="entry name" value="Lipoxygenase-1, Domain 2"/>
    <property type="match status" value="1"/>
</dbReference>
<keyword evidence="3" id="KW-0479">Metal-binding</keyword>
<evidence type="ECO:0000256" key="1">
    <source>
        <dbReference type="ARBA" id="ARBA00009419"/>
    </source>
</evidence>
<dbReference type="Pfam" id="PF01477">
    <property type="entry name" value="PLAT"/>
    <property type="match status" value="1"/>
</dbReference>
<comment type="similarity">
    <text evidence="1">Belongs to the lipoxygenase family.</text>
</comment>
<evidence type="ECO:0000256" key="3">
    <source>
        <dbReference type="ARBA" id="ARBA00022723"/>
    </source>
</evidence>
<dbReference type="PRINTS" id="PR00087">
    <property type="entry name" value="LIPOXYGENASE"/>
</dbReference>
<dbReference type="Gene3D" id="3.10.450.60">
    <property type="match status" value="1"/>
</dbReference>
<dbReference type="InterPro" id="IPR001246">
    <property type="entry name" value="LipOase_plant"/>
</dbReference>
<comment type="caution">
    <text evidence="13">The sequence shown here is derived from an EMBL/GenBank/DDBJ whole genome shotgun (WGS) entry which is preliminary data.</text>
</comment>
<organism evidence="13 14">
    <name type="scientific">Erythroxylum novogranatense</name>
    <dbReference type="NCBI Taxonomy" id="1862640"/>
    <lineage>
        <taxon>Eukaryota</taxon>
        <taxon>Viridiplantae</taxon>
        <taxon>Streptophyta</taxon>
        <taxon>Embryophyta</taxon>
        <taxon>Tracheophyta</taxon>
        <taxon>Spermatophyta</taxon>
        <taxon>Magnoliopsida</taxon>
        <taxon>eudicotyledons</taxon>
        <taxon>Gunneridae</taxon>
        <taxon>Pentapetalae</taxon>
        <taxon>rosids</taxon>
        <taxon>fabids</taxon>
        <taxon>Malpighiales</taxon>
        <taxon>Erythroxylaceae</taxon>
        <taxon>Erythroxylum</taxon>
    </lineage>
</organism>
<keyword evidence="5" id="KW-0276">Fatty acid metabolism</keyword>
<dbReference type="SMART" id="SM00308">
    <property type="entry name" value="LH2"/>
    <property type="match status" value="1"/>
</dbReference>
<evidence type="ECO:0000256" key="9">
    <source>
        <dbReference type="ARBA" id="ARBA00023160"/>
    </source>
</evidence>
<dbReference type="InterPro" id="IPR027433">
    <property type="entry name" value="Lipoxygenase_dom_3"/>
</dbReference>
<dbReference type="GO" id="GO:0046872">
    <property type="term" value="F:metal ion binding"/>
    <property type="evidence" value="ECO:0007669"/>
    <property type="project" value="UniProtKB-KW"/>
</dbReference>
<dbReference type="InterPro" id="IPR013819">
    <property type="entry name" value="LipOase_C"/>
</dbReference>
<dbReference type="InterPro" id="IPR000907">
    <property type="entry name" value="LipOase"/>
</dbReference>
<keyword evidence="14" id="KW-1185">Reference proteome</keyword>
<comment type="caution">
    <text evidence="10">Lacks conserved residue(s) required for the propagation of feature annotation.</text>
</comment>
<evidence type="ECO:0000313" key="13">
    <source>
        <dbReference type="EMBL" id="KAJ8748171.1"/>
    </source>
</evidence>
<evidence type="ECO:0000259" key="11">
    <source>
        <dbReference type="PROSITE" id="PS50095"/>
    </source>
</evidence>
<dbReference type="PRINTS" id="PR00468">
    <property type="entry name" value="PLTLPOXGNASE"/>
</dbReference>
<dbReference type="InterPro" id="IPR036226">
    <property type="entry name" value="LipOase_C_sf"/>
</dbReference>
<evidence type="ECO:0000259" key="12">
    <source>
        <dbReference type="PROSITE" id="PS51393"/>
    </source>
</evidence>
<dbReference type="SUPFAM" id="SSF49723">
    <property type="entry name" value="Lipase/lipooxygenase domain (PLAT/LH2 domain)"/>
    <property type="match status" value="1"/>
</dbReference>
<dbReference type="InterPro" id="IPR036392">
    <property type="entry name" value="PLAT/LH2_dom_sf"/>
</dbReference>
<feature type="domain" description="Lipoxygenase" evidence="12">
    <location>
        <begin position="164"/>
        <end position="856"/>
    </location>
</feature>
<dbReference type="PROSITE" id="PS51393">
    <property type="entry name" value="LIPOXYGENASE_3"/>
    <property type="match status" value="1"/>
</dbReference>
<keyword evidence="8" id="KW-0443">Lipid metabolism</keyword>
<dbReference type="Gene3D" id="4.10.372.10">
    <property type="entry name" value="Lipoxygenase-1, Domain 3"/>
    <property type="match status" value="1"/>
</dbReference>
<dbReference type="GO" id="GO:0016702">
    <property type="term" value="F:oxidoreductase activity, acting on single donors with incorporation of molecular oxygen, incorporation of two atoms of oxygen"/>
    <property type="evidence" value="ECO:0007669"/>
    <property type="project" value="InterPro"/>
</dbReference>
<proteinExistence type="inferred from homology"/>
<dbReference type="GO" id="GO:0031408">
    <property type="term" value="P:oxylipin biosynthetic process"/>
    <property type="evidence" value="ECO:0007669"/>
    <property type="project" value="UniProtKB-KW"/>
</dbReference>
<dbReference type="EMBL" id="JAIWQS010000012">
    <property type="protein sequence ID" value="KAJ8748171.1"/>
    <property type="molecule type" value="Genomic_DNA"/>
</dbReference>
<evidence type="ECO:0000256" key="8">
    <source>
        <dbReference type="ARBA" id="ARBA00023098"/>
    </source>
</evidence>
<dbReference type="InterPro" id="IPR001024">
    <property type="entry name" value="PLAT/LH2_dom"/>
</dbReference>